<dbReference type="EMBL" id="JAGSXJ010000018">
    <property type="protein sequence ID" value="KAH6682180.1"/>
    <property type="molecule type" value="Genomic_DNA"/>
</dbReference>
<protein>
    <recommendedName>
        <fullName evidence="2">Protein kinase domain-containing protein</fullName>
    </recommendedName>
</protein>
<dbReference type="GO" id="GO:0004672">
    <property type="term" value="F:protein kinase activity"/>
    <property type="evidence" value="ECO:0007669"/>
    <property type="project" value="InterPro"/>
</dbReference>
<dbReference type="InterPro" id="IPR010730">
    <property type="entry name" value="HET"/>
</dbReference>
<dbReference type="SUPFAM" id="SSF56112">
    <property type="entry name" value="Protein kinase-like (PK-like)"/>
    <property type="match status" value="2"/>
</dbReference>
<feature type="domain" description="Protein kinase" evidence="2">
    <location>
        <begin position="172"/>
        <end position="500"/>
    </location>
</feature>
<dbReference type="PROSITE" id="PS00108">
    <property type="entry name" value="PROTEIN_KINASE_ST"/>
    <property type="match status" value="1"/>
</dbReference>
<dbReference type="InterPro" id="IPR000719">
    <property type="entry name" value="Prot_kinase_dom"/>
</dbReference>
<dbReference type="OrthoDB" id="5125733at2759"/>
<reference evidence="3" key="1">
    <citation type="journal article" date="2021" name="Nat. Commun.">
        <title>Genetic determinants of endophytism in the Arabidopsis root mycobiome.</title>
        <authorList>
            <person name="Mesny F."/>
            <person name="Miyauchi S."/>
            <person name="Thiergart T."/>
            <person name="Pickel B."/>
            <person name="Atanasova L."/>
            <person name="Karlsson M."/>
            <person name="Huettel B."/>
            <person name="Barry K.W."/>
            <person name="Haridas S."/>
            <person name="Chen C."/>
            <person name="Bauer D."/>
            <person name="Andreopoulos W."/>
            <person name="Pangilinan J."/>
            <person name="LaButti K."/>
            <person name="Riley R."/>
            <person name="Lipzen A."/>
            <person name="Clum A."/>
            <person name="Drula E."/>
            <person name="Henrissat B."/>
            <person name="Kohler A."/>
            <person name="Grigoriev I.V."/>
            <person name="Martin F.M."/>
            <person name="Hacquard S."/>
        </authorList>
    </citation>
    <scope>NUCLEOTIDE SEQUENCE</scope>
    <source>
        <strain evidence="3">MPI-SDFR-AT-0117</strain>
    </source>
</reference>
<dbReference type="PANTHER" id="PTHR33112">
    <property type="entry name" value="DOMAIN PROTEIN, PUTATIVE-RELATED"/>
    <property type="match status" value="1"/>
</dbReference>
<dbReference type="Proteomes" id="UP000770015">
    <property type="component" value="Unassembled WGS sequence"/>
</dbReference>
<organism evidence="3 4">
    <name type="scientific">Plectosphaerella plurivora</name>
    <dbReference type="NCBI Taxonomy" id="936078"/>
    <lineage>
        <taxon>Eukaryota</taxon>
        <taxon>Fungi</taxon>
        <taxon>Dikarya</taxon>
        <taxon>Ascomycota</taxon>
        <taxon>Pezizomycotina</taxon>
        <taxon>Sordariomycetes</taxon>
        <taxon>Hypocreomycetidae</taxon>
        <taxon>Glomerellales</taxon>
        <taxon>Plectosphaerellaceae</taxon>
        <taxon>Plectosphaerella</taxon>
    </lineage>
</organism>
<name>A0A9P9A888_9PEZI</name>
<dbReference type="SMART" id="SM00220">
    <property type="entry name" value="S_TKc"/>
    <property type="match status" value="1"/>
</dbReference>
<dbReference type="GO" id="GO:0005524">
    <property type="term" value="F:ATP binding"/>
    <property type="evidence" value="ECO:0007669"/>
    <property type="project" value="InterPro"/>
</dbReference>
<feature type="region of interest" description="Disordered" evidence="1">
    <location>
        <begin position="507"/>
        <end position="568"/>
    </location>
</feature>
<dbReference type="Pfam" id="PF06985">
    <property type="entry name" value="HET"/>
    <property type="match status" value="1"/>
</dbReference>
<evidence type="ECO:0000256" key="1">
    <source>
        <dbReference type="SAM" id="MobiDB-lite"/>
    </source>
</evidence>
<feature type="region of interest" description="Disordered" evidence="1">
    <location>
        <begin position="1862"/>
        <end position="1921"/>
    </location>
</feature>
<gene>
    <name evidence="3" type="ORF">F5X68DRAFT_172126</name>
</gene>
<dbReference type="Gene3D" id="1.10.510.10">
    <property type="entry name" value="Transferase(Phosphotransferase) domain 1"/>
    <property type="match status" value="2"/>
</dbReference>
<dbReference type="PROSITE" id="PS50011">
    <property type="entry name" value="PROTEIN_KINASE_DOM"/>
    <property type="match status" value="2"/>
</dbReference>
<keyword evidence="4" id="KW-1185">Reference proteome</keyword>
<accession>A0A9P9A888</accession>
<feature type="region of interest" description="Disordered" evidence="1">
    <location>
        <begin position="1230"/>
        <end position="1278"/>
    </location>
</feature>
<evidence type="ECO:0000313" key="3">
    <source>
        <dbReference type="EMBL" id="KAH6682180.1"/>
    </source>
</evidence>
<dbReference type="InterPro" id="IPR011009">
    <property type="entry name" value="Kinase-like_dom_sf"/>
</dbReference>
<proteinExistence type="predicted"/>
<feature type="domain" description="Protein kinase" evidence="2">
    <location>
        <begin position="1490"/>
        <end position="1851"/>
    </location>
</feature>
<evidence type="ECO:0000313" key="4">
    <source>
        <dbReference type="Proteomes" id="UP000770015"/>
    </source>
</evidence>
<dbReference type="Pfam" id="PF00069">
    <property type="entry name" value="Pkinase"/>
    <property type="match status" value="2"/>
</dbReference>
<sequence length="1954" mass="220358">MPRSQPSGVSAASELLQATYGDHEAGVAFLPHSHYRKFTSTEAIRRTLKNHEISDDNATNLALRIRDEHHPARRIYLIILRIEKPKKLIALLQTTTFSDNDLPLSFHPQGSGVPKNKHGVSTPDITSFFEGWKHRLKESFQDRQCEFLAPVLKSSQFHYKLFSNTPLPLEKEGHSKLTGFSSVAKVIFHPDHMGDSRTRSLALKRLHGTNDPDMLRVHRTELNNLSILREFDHPNLIKPIAAFTSHQKFQGTSFLFQWADMGNLRDVWNSQACTSGDIDMTQWMLRQIRGVSDALKLLADRHIRHSDLKPENLLCFYEDGELIIKITDVGISKVHIENTSKRPYATDAMHASRKYSAPEFEGIDEKKKMEMSLNTPSLKPDQQSTSSKLSRKFDIWSFGCICIEFLTWIQFGSGVASPNRNSLTDFDKRLEGVRKQKEFWDLPRSGNDYVVNREVVDQIEKLKAESSLPRLLEFIQDRMLEPVVSKRANAEEVLEALKSICEDFGADDGPPATFDTGPPATVDRQDCPKARPPSSARLAKPPSHFPRPATRPSFGLDKGKARLGNGSNGIDVQSRKLQDLWTAKPDNTLAKGFFSEQTDFCCPSRVDSLCSDCSMVQIWRPAFEIIRQVDKLSESSNCPLCRLLFATARYLHLDDTEELVCRWKGPELRVSDANDTRSSKLAVFLDPTSFLPGFLNGSGEFLLKSFQIGFPTLPPSNSTEQYKLLRYWLNVCDTEHHHERGRNEEQQSLEMPTRLVYVGDSQLRLETSNHSHVRYTALSHRWGDGPPFCTLSSNLDELRKKIPFELLPRNFQDAICVTRALRLSYLWIDSLCIIQENEEDWRREAARMGQVFSNAYCAIAASSATSSVQGFLSRPEQPPLFATLSGPENTRLFVSECLENFHHDVESAPLNTRGWVFQERVLSRRTLHFTKNQVYWECGNGVHSERLIKLTNPHAALLGDSKFPESILPFHKDGRQTLFQVLYRLYSTLDFTHIADHAVAITGLEQRLVQTFNTRGSFGLFERYFQRSLLWHRRGGSFLERIVFPNNRPVPSWSWMAYKGPIDYMDAPFGAVDWCLSSEAFFDAQEAQSGIRPTPTVKSSALMLSQAETVGRLRLDEDLIPQGDDLRCVVVGKNKTLDEHGDRTWYVLVISEDPKHTGRYRRAGVGWLSGRHIGYDERQLSWAHGVGRNVEGFGSTVIGDLIVPDFQSLLHTLINSLLVALITEAQSLSTQHCQQEPTHRHSPPSQEERLDAPNTEEHDTPSHLKTGKRAGTRSVTTEATETTMQNVLDEGHQNWLASLQGTFKLAKDTSVTDVSVATVLSQLRRARRSSATDVTGRSFIPLGDLIEILTPRVVRGVLREIFHKTPEVVKGMAAAIYVNGRPRLLKVMGTLMLIEKMKVLPNFIKGNISDDQLPLTLEPWDLNRPGTRLLDRNKKHLPELDLAKWSYPLAESFVAKQAELCSPFFTIRDDPSGEVDYYKLSSTTILPFLDIGRIAPRNGGFGTVNKVQIERSHLACSLGTPTPEYLAIKKLHQYDVTLEAHPKEVDALTRRVVVPTHSRGHVSRLLFTFLLGDSYFMAFEWADGNLKELWEKDPSRFQPANPNDSRWFFEQCLGLVFGLDGIHNSKASFNMNNNADIRFVLKNAYGRHSDIKPENILLYEASEAEKIMANGNVSAPRLVLADLGCAQFNTTLTKSVVRISRVSGMTATYSAPETETVRIVGPKYDIWALGCVFLEHASVFIEGSVDVVHEFSSRRNAEDKLAHTDPEHSHKYTGNTFYLLCDSTVGEKKIGFCNAVTKKAVADWVKRLTSHDNCSSAMVDFLKMVCDEMLVVDCETRSDTKRLQGALREIITKCGDNDEYACSSRSQPRKRRRTVAANSSTQRQDQDEALLHVGILPGADEDPEDPHGQLRSGNPGIPEIVLPFEPVSMPLGLEETLEKLDSLGRRARQGNDGS</sequence>
<comment type="caution">
    <text evidence="3">The sequence shown here is derived from an EMBL/GenBank/DDBJ whole genome shotgun (WGS) entry which is preliminary data.</text>
</comment>
<evidence type="ECO:0000259" key="2">
    <source>
        <dbReference type="PROSITE" id="PS50011"/>
    </source>
</evidence>
<feature type="compositionally biased region" description="Basic and acidic residues" evidence="1">
    <location>
        <begin position="1246"/>
        <end position="1262"/>
    </location>
</feature>
<dbReference type="PANTHER" id="PTHR33112:SF10">
    <property type="entry name" value="TOL"/>
    <property type="match status" value="1"/>
</dbReference>
<dbReference type="InterPro" id="IPR008271">
    <property type="entry name" value="Ser/Thr_kinase_AS"/>
</dbReference>